<dbReference type="InterPro" id="IPR033877">
    <property type="entry name" value="Frm2/Hbn1"/>
</dbReference>
<evidence type="ECO:0000256" key="6">
    <source>
        <dbReference type="ARBA" id="ARBA00023242"/>
    </source>
</evidence>
<gene>
    <name evidence="8" type="ORF">CB0940_08060</name>
    <name evidence="9" type="ORF">RHO25_009264</name>
</gene>
<reference evidence="8 10" key="1">
    <citation type="submission" date="2015-10" db="EMBL/GenBank/DDBJ databases">
        <title>The cercosporin biosynthetic gene cluster was horizontally transferred to several fungal lineages and shown to be expanded in Cercospora beticola based on microsynteny with recipient genomes.</title>
        <authorList>
            <person name="De Jonge R."/>
            <person name="Ebert M.K."/>
            <person name="Suttle J.C."/>
            <person name="Jurick Ii W.M."/>
            <person name="Secor G.A."/>
            <person name="Thomma B.P."/>
            <person name="Van De Peer Y."/>
            <person name="Bolton M.D."/>
        </authorList>
    </citation>
    <scope>NUCLEOTIDE SEQUENCE [LARGE SCALE GENOMIC DNA]</scope>
    <source>
        <strain evidence="8 10">09-40</strain>
    </source>
</reference>
<comment type="subcellular location">
    <subcellularLocation>
        <location evidence="2">Cytoplasm</location>
    </subcellularLocation>
    <subcellularLocation>
        <location evidence="1">Nucleus</location>
    </subcellularLocation>
</comment>
<dbReference type="PANTHER" id="PTHR43035:SF1">
    <property type="entry name" value="FATTY ACID REPRESSION MUTANT PROTEIN 2-RELATED"/>
    <property type="match status" value="1"/>
</dbReference>
<dbReference type="Pfam" id="PF00881">
    <property type="entry name" value="Nitroreductase"/>
    <property type="match status" value="1"/>
</dbReference>
<evidence type="ECO:0000313" key="9">
    <source>
        <dbReference type="EMBL" id="WPB04618.1"/>
    </source>
</evidence>
<evidence type="ECO:0000313" key="10">
    <source>
        <dbReference type="Proteomes" id="UP000230605"/>
    </source>
</evidence>
<dbReference type="InterPro" id="IPR000415">
    <property type="entry name" value="Nitroreductase-like"/>
</dbReference>
<sequence>MHYRSWRGVGLLTAPIAVLLAYFLLSLAQHHSDATMSFRLATTPLLLSRLLPASVTRTNSSSFLVPAAASLLQKAFFLPTTIPSSTSAPFSKNSFSTTSSNMASTKLSLSEAISHRRTIYQLTKESTISDDRLKEIVSQAILDVPSSFNSQSTRLIVLVKEKHDQYWQIVEDALRAIVPADSWASTEGRIKMFKNAYGTILFYEDREVVKGLQTKLPIYADKFPQWADHTSAMHQYALWVALEAEGLGANLQHYNPLPDQKVSEQFGVPLEWSHVAQLVFGKPAEGAREGLQKKDQKPVEERVQWHGF</sequence>
<dbReference type="GO" id="GO:0034599">
    <property type="term" value="P:cellular response to oxidative stress"/>
    <property type="evidence" value="ECO:0007669"/>
    <property type="project" value="InterPro"/>
</dbReference>
<dbReference type="GO" id="GO:0005634">
    <property type="term" value="C:nucleus"/>
    <property type="evidence" value="ECO:0007669"/>
    <property type="project" value="UniProtKB-SubCell"/>
</dbReference>
<evidence type="ECO:0000313" key="8">
    <source>
        <dbReference type="EMBL" id="PIA94116.1"/>
    </source>
</evidence>
<keyword evidence="4" id="KW-0963">Cytoplasm</keyword>
<dbReference type="OrthoDB" id="2138173at2759"/>
<dbReference type="SUPFAM" id="SSF55469">
    <property type="entry name" value="FMN-dependent nitroreductase-like"/>
    <property type="match status" value="1"/>
</dbReference>
<comment type="similarity">
    <text evidence="3">Belongs to the nitroreductase family.</text>
</comment>
<dbReference type="InterPro" id="IPR029479">
    <property type="entry name" value="Nitroreductase"/>
</dbReference>
<evidence type="ECO:0000256" key="3">
    <source>
        <dbReference type="ARBA" id="ARBA00007118"/>
    </source>
</evidence>
<keyword evidence="5" id="KW-0560">Oxidoreductase</keyword>
<evidence type="ECO:0000256" key="2">
    <source>
        <dbReference type="ARBA" id="ARBA00004496"/>
    </source>
</evidence>
<keyword evidence="11" id="KW-1185">Reference proteome</keyword>
<protein>
    <submittedName>
        <fullName evidence="8">Putative nitroreductase HBN1</fullName>
    </submittedName>
</protein>
<dbReference type="Gene3D" id="3.40.109.10">
    <property type="entry name" value="NADH Oxidase"/>
    <property type="match status" value="1"/>
</dbReference>
<keyword evidence="6" id="KW-0539">Nucleus</keyword>
<proteinExistence type="inferred from homology"/>
<dbReference type="CDD" id="cd02140">
    <property type="entry name" value="Frm2-like"/>
    <property type="match status" value="1"/>
</dbReference>
<evidence type="ECO:0000256" key="5">
    <source>
        <dbReference type="ARBA" id="ARBA00023002"/>
    </source>
</evidence>
<evidence type="ECO:0000256" key="1">
    <source>
        <dbReference type="ARBA" id="ARBA00004123"/>
    </source>
</evidence>
<dbReference type="FunFam" id="3.40.109.10:FF:000001">
    <property type="entry name" value="Nitroreductase family"/>
    <property type="match status" value="1"/>
</dbReference>
<name>A0A2G5HNH8_CERBT</name>
<evidence type="ECO:0000313" key="11">
    <source>
        <dbReference type="Proteomes" id="UP001302367"/>
    </source>
</evidence>
<organism evidence="8 10">
    <name type="scientific">Cercospora beticola</name>
    <name type="common">Sugarbeet leaf spot fungus</name>
    <dbReference type="NCBI Taxonomy" id="122368"/>
    <lineage>
        <taxon>Eukaryota</taxon>
        <taxon>Fungi</taxon>
        <taxon>Dikarya</taxon>
        <taxon>Ascomycota</taxon>
        <taxon>Pezizomycotina</taxon>
        <taxon>Dothideomycetes</taxon>
        <taxon>Dothideomycetidae</taxon>
        <taxon>Mycosphaerellales</taxon>
        <taxon>Mycosphaerellaceae</taxon>
        <taxon>Cercospora</taxon>
    </lineage>
</organism>
<dbReference type="AlphaFoldDB" id="A0A2G5HNH8"/>
<feature type="domain" description="Nitroreductase" evidence="7">
    <location>
        <begin position="113"/>
        <end position="282"/>
    </location>
</feature>
<evidence type="ECO:0000259" key="7">
    <source>
        <dbReference type="Pfam" id="PF00881"/>
    </source>
</evidence>
<dbReference type="GO" id="GO:0016491">
    <property type="term" value="F:oxidoreductase activity"/>
    <property type="evidence" value="ECO:0007669"/>
    <property type="project" value="UniProtKB-KW"/>
</dbReference>
<accession>A0A2G5HNH8</accession>
<evidence type="ECO:0000256" key="4">
    <source>
        <dbReference type="ARBA" id="ARBA00022490"/>
    </source>
</evidence>
<dbReference type="EMBL" id="LKMD01000104">
    <property type="protein sequence ID" value="PIA94116.1"/>
    <property type="molecule type" value="Genomic_DNA"/>
</dbReference>
<dbReference type="Proteomes" id="UP000230605">
    <property type="component" value="Chromosome 6"/>
</dbReference>
<dbReference type="GO" id="GO:0005737">
    <property type="term" value="C:cytoplasm"/>
    <property type="evidence" value="ECO:0007669"/>
    <property type="project" value="UniProtKB-SubCell"/>
</dbReference>
<dbReference type="EMBL" id="CP134189">
    <property type="protein sequence ID" value="WPB04618.1"/>
    <property type="molecule type" value="Genomic_DNA"/>
</dbReference>
<dbReference type="PANTHER" id="PTHR43035">
    <property type="entry name" value="FATTY ACID REPRESSION MUTANT PROTEIN 2-RELATED"/>
    <property type="match status" value="1"/>
</dbReference>
<dbReference type="Proteomes" id="UP001302367">
    <property type="component" value="Chromosome 6"/>
</dbReference>
<reference evidence="9 11" key="2">
    <citation type="submission" date="2023-09" db="EMBL/GenBank/DDBJ databases">
        <title>Complete-Gapless Cercospora beticola genome.</title>
        <authorList>
            <person name="Wyatt N.A."/>
            <person name="Spanner R.E."/>
            <person name="Bolton M.D."/>
        </authorList>
    </citation>
    <scope>NUCLEOTIDE SEQUENCE [LARGE SCALE GENOMIC DNA]</scope>
    <source>
        <strain evidence="9">Cb09-40</strain>
    </source>
</reference>